<comment type="caution">
    <text evidence="1">The sequence shown here is derived from an EMBL/GenBank/DDBJ whole genome shotgun (WGS) entry which is preliminary data.</text>
</comment>
<dbReference type="InterPro" id="IPR043502">
    <property type="entry name" value="DNA/RNA_pol_sf"/>
</dbReference>
<reference evidence="1" key="2">
    <citation type="journal article" date="2024" name="Plant">
        <title>Genomic evolution and insights into agronomic trait innovations of Sesamum species.</title>
        <authorList>
            <person name="Miao H."/>
            <person name="Wang L."/>
            <person name="Qu L."/>
            <person name="Liu H."/>
            <person name="Sun Y."/>
            <person name="Le M."/>
            <person name="Wang Q."/>
            <person name="Wei S."/>
            <person name="Zheng Y."/>
            <person name="Lin W."/>
            <person name="Duan Y."/>
            <person name="Cao H."/>
            <person name="Xiong S."/>
            <person name="Wang X."/>
            <person name="Wei L."/>
            <person name="Li C."/>
            <person name="Ma Q."/>
            <person name="Ju M."/>
            <person name="Zhao R."/>
            <person name="Li G."/>
            <person name="Mu C."/>
            <person name="Tian Q."/>
            <person name="Mei H."/>
            <person name="Zhang T."/>
            <person name="Gao T."/>
            <person name="Zhang H."/>
        </authorList>
    </citation>
    <scope>NUCLEOTIDE SEQUENCE</scope>
    <source>
        <strain evidence="1">K16</strain>
    </source>
</reference>
<accession>A0AAE1X725</accession>
<dbReference type="CDD" id="cd01647">
    <property type="entry name" value="RT_LTR"/>
    <property type="match status" value="1"/>
</dbReference>
<dbReference type="InterPro" id="IPR032567">
    <property type="entry name" value="RTL1-rel"/>
</dbReference>
<dbReference type="Proteomes" id="UP001289374">
    <property type="component" value="Unassembled WGS sequence"/>
</dbReference>
<dbReference type="Gene3D" id="2.40.70.10">
    <property type="entry name" value="Acid Proteases"/>
    <property type="match status" value="1"/>
</dbReference>
<dbReference type="PANTHER" id="PTHR15503">
    <property type="entry name" value="LDOC1 RELATED"/>
    <property type="match status" value="1"/>
</dbReference>
<proteinExistence type="predicted"/>
<dbReference type="InterPro" id="IPR043128">
    <property type="entry name" value="Rev_trsase/Diguanyl_cyclase"/>
</dbReference>
<name>A0AAE1X725_9LAMI</name>
<dbReference type="SUPFAM" id="SSF56672">
    <property type="entry name" value="DNA/RNA polymerases"/>
    <property type="match status" value="1"/>
</dbReference>
<dbReference type="Pfam" id="PF08284">
    <property type="entry name" value="RVP_2"/>
    <property type="match status" value="1"/>
</dbReference>
<evidence type="ECO:0000313" key="1">
    <source>
        <dbReference type="EMBL" id="KAK4406493.1"/>
    </source>
</evidence>
<dbReference type="InterPro" id="IPR021109">
    <property type="entry name" value="Peptidase_aspartic_dom_sf"/>
</dbReference>
<organism evidence="1 2">
    <name type="scientific">Sesamum angolense</name>
    <dbReference type="NCBI Taxonomy" id="2727404"/>
    <lineage>
        <taxon>Eukaryota</taxon>
        <taxon>Viridiplantae</taxon>
        <taxon>Streptophyta</taxon>
        <taxon>Embryophyta</taxon>
        <taxon>Tracheophyta</taxon>
        <taxon>Spermatophyta</taxon>
        <taxon>Magnoliopsida</taxon>
        <taxon>eudicotyledons</taxon>
        <taxon>Gunneridae</taxon>
        <taxon>Pentapetalae</taxon>
        <taxon>asterids</taxon>
        <taxon>lamiids</taxon>
        <taxon>Lamiales</taxon>
        <taxon>Pedaliaceae</taxon>
        <taxon>Sesamum</taxon>
    </lineage>
</organism>
<protein>
    <submittedName>
        <fullName evidence="1">Transposon Ty3-G Gag-Pol polyprotein</fullName>
    </submittedName>
</protein>
<dbReference type="Gene3D" id="3.30.70.270">
    <property type="match status" value="1"/>
</dbReference>
<keyword evidence="2" id="KW-1185">Reference proteome</keyword>
<gene>
    <name evidence="1" type="ORF">Sango_0655800</name>
</gene>
<evidence type="ECO:0000313" key="2">
    <source>
        <dbReference type="Proteomes" id="UP001289374"/>
    </source>
</evidence>
<reference evidence="1" key="1">
    <citation type="submission" date="2020-06" db="EMBL/GenBank/DDBJ databases">
        <authorList>
            <person name="Li T."/>
            <person name="Hu X."/>
            <person name="Zhang T."/>
            <person name="Song X."/>
            <person name="Zhang H."/>
            <person name="Dai N."/>
            <person name="Sheng W."/>
            <person name="Hou X."/>
            <person name="Wei L."/>
        </authorList>
    </citation>
    <scope>NUCLEOTIDE SEQUENCE</scope>
    <source>
        <strain evidence="1">K16</strain>
        <tissue evidence="1">Leaf</tissue>
    </source>
</reference>
<dbReference type="PANTHER" id="PTHR15503:SF45">
    <property type="entry name" value="RNA-DIRECTED DNA POLYMERASE HOMOLOG"/>
    <property type="match status" value="1"/>
</dbReference>
<sequence>MDISEESKLSLENVKRIIQKNFSENPLAWWERNKIEATLKTKEECKYEYVRYKPIQMNMEDKKDIQMIIKEHINLRLIELEISACSSPGFLVRNHGEIKRELTELALVDDELLPNSYKHPLEVTKGNIVRIGDVNLSVDLMVIDLKEFYVIFGIDRLAQHRAMVVCYKKDMMIESSEGCEAYLALVIDAEKVNPTLEEIHVVRDFPKVFPDDLPGLLPHKKIDFTIETLPGVAPISIAPYRMAPMELQELNKQIEELLEKGFIRPNTSPWGAPVLFVKKKDGSMRLCVDYRQLNRVTVKNKYPLPRIDDLLDQLKGLPHSRSI</sequence>
<dbReference type="Gene3D" id="3.10.10.10">
    <property type="entry name" value="HIV Type 1 Reverse Transcriptase, subunit A, domain 1"/>
    <property type="match status" value="1"/>
</dbReference>
<dbReference type="AlphaFoldDB" id="A0AAE1X725"/>
<dbReference type="EMBL" id="JACGWL010000003">
    <property type="protein sequence ID" value="KAK4406493.1"/>
    <property type="molecule type" value="Genomic_DNA"/>
</dbReference>